<evidence type="ECO:0000256" key="3">
    <source>
        <dbReference type="ARBA" id="ARBA00022989"/>
    </source>
</evidence>
<dbReference type="EMBL" id="BAAAQB010000006">
    <property type="protein sequence ID" value="GAA2126365.1"/>
    <property type="molecule type" value="Genomic_DNA"/>
</dbReference>
<gene>
    <name evidence="8" type="ORF">GCM10009825_03450</name>
</gene>
<dbReference type="Pfam" id="PF13515">
    <property type="entry name" value="FUSC_2"/>
    <property type="match status" value="1"/>
</dbReference>
<evidence type="ECO:0000256" key="6">
    <source>
        <dbReference type="SAM" id="Phobius"/>
    </source>
</evidence>
<evidence type="ECO:0000256" key="1">
    <source>
        <dbReference type="ARBA" id="ARBA00004141"/>
    </source>
</evidence>
<feature type="domain" description="Integral membrane bound transporter" evidence="7">
    <location>
        <begin position="203"/>
        <end position="338"/>
    </location>
</feature>
<keyword evidence="3 6" id="KW-1133">Transmembrane helix</keyword>
<feature type="transmembrane region" description="Helical" evidence="6">
    <location>
        <begin position="294"/>
        <end position="313"/>
    </location>
</feature>
<evidence type="ECO:0000256" key="4">
    <source>
        <dbReference type="ARBA" id="ARBA00023136"/>
    </source>
</evidence>
<keyword evidence="4 6" id="KW-0472">Membrane</keyword>
<protein>
    <submittedName>
        <fullName evidence="8">FUSC family protein</fullName>
    </submittedName>
</protein>
<evidence type="ECO:0000256" key="2">
    <source>
        <dbReference type="ARBA" id="ARBA00022692"/>
    </source>
</evidence>
<evidence type="ECO:0000256" key="5">
    <source>
        <dbReference type="SAM" id="MobiDB-lite"/>
    </source>
</evidence>
<organism evidence="8 9">
    <name type="scientific">Arthrobacter humicola</name>
    <dbReference type="NCBI Taxonomy" id="409291"/>
    <lineage>
        <taxon>Bacteria</taxon>
        <taxon>Bacillati</taxon>
        <taxon>Actinomycetota</taxon>
        <taxon>Actinomycetes</taxon>
        <taxon>Micrococcales</taxon>
        <taxon>Micrococcaceae</taxon>
        <taxon>Arthrobacter</taxon>
    </lineage>
</organism>
<evidence type="ECO:0000313" key="9">
    <source>
        <dbReference type="Proteomes" id="UP001500102"/>
    </source>
</evidence>
<feature type="transmembrane region" description="Helical" evidence="6">
    <location>
        <begin position="120"/>
        <end position="138"/>
    </location>
</feature>
<comment type="caution">
    <text evidence="8">The sequence shown here is derived from an EMBL/GenBank/DDBJ whole genome shotgun (WGS) entry which is preliminary data.</text>
</comment>
<reference evidence="8 9" key="1">
    <citation type="journal article" date="2019" name="Int. J. Syst. Evol. Microbiol.">
        <title>The Global Catalogue of Microorganisms (GCM) 10K type strain sequencing project: providing services to taxonomists for standard genome sequencing and annotation.</title>
        <authorList>
            <consortium name="The Broad Institute Genomics Platform"/>
            <consortium name="The Broad Institute Genome Sequencing Center for Infectious Disease"/>
            <person name="Wu L."/>
            <person name="Ma J."/>
        </authorList>
    </citation>
    <scope>NUCLEOTIDE SEQUENCE [LARGE SCALE GENOMIC DNA]</scope>
    <source>
        <strain evidence="8 9">JCM 15921</strain>
    </source>
</reference>
<sequence length="385" mass="40458">MSLQRHVRSLHSLAPANKDHVSAWRVAISVAVPSLALLASGRPELIAYAVFGALTGMYGRTEPHQLRLRHQGQAAVLLLTGVGTGVLLSVHHIHSWALVITEAVFAGAGSLFADRTTLKPAGPFFGILALGACASVPATVPWHAAVLIAAGSAAFSIAVGFVGWFRGRTWQRGRRRDVTVLRGERRRAAWLHAARYVSAVGAAGAIGVLSGSGHPHWAMAAAAVPLAGADLPSSVYRGIHRIVGTLLGLVVVAAVLFPWPGSPLQAFPGHAAAVMACLVIVLQFSTELFMTRHYGLAMISFTPVILLIGQLAAPADPQVLVSERAVETLVGAAVGILVVVLIRPRLIRHGRAAGPGGTRRSYFARRGGPATSRDGSTRETDVRTL</sequence>
<feature type="transmembrane region" description="Helical" evidence="6">
    <location>
        <begin position="242"/>
        <end position="259"/>
    </location>
</feature>
<feature type="transmembrane region" description="Helical" evidence="6">
    <location>
        <begin position="73"/>
        <end position="90"/>
    </location>
</feature>
<proteinExistence type="predicted"/>
<feature type="transmembrane region" description="Helical" evidence="6">
    <location>
        <begin position="96"/>
        <end position="113"/>
    </location>
</feature>
<feature type="transmembrane region" description="Helical" evidence="6">
    <location>
        <begin position="265"/>
        <end position="282"/>
    </location>
</feature>
<dbReference type="InterPro" id="IPR049453">
    <property type="entry name" value="Memb_transporter_dom"/>
</dbReference>
<name>A0ABN2YEK7_9MICC</name>
<feature type="transmembrane region" description="Helical" evidence="6">
    <location>
        <begin position="144"/>
        <end position="167"/>
    </location>
</feature>
<dbReference type="RefSeq" id="WP_344361358.1">
    <property type="nucleotide sequence ID" value="NZ_BAAAQB010000006.1"/>
</dbReference>
<comment type="subcellular location">
    <subcellularLocation>
        <location evidence="1">Membrane</location>
        <topology evidence="1">Multi-pass membrane protein</topology>
    </subcellularLocation>
</comment>
<evidence type="ECO:0000313" key="8">
    <source>
        <dbReference type="EMBL" id="GAA2126365.1"/>
    </source>
</evidence>
<keyword evidence="9" id="KW-1185">Reference proteome</keyword>
<accession>A0ABN2YEK7</accession>
<evidence type="ECO:0000259" key="7">
    <source>
        <dbReference type="Pfam" id="PF13515"/>
    </source>
</evidence>
<feature type="transmembrane region" description="Helical" evidence="6">
    <location>
        <begin position="325"/>
        <end position="342"/>
    </location>
</feature>
<feature type="region of interest" description="Disordered" evidence="5">
    <location>
        <begin position="352"/>
        <end position="385"/>
    </location>
</feature>
<feature type="compositionally biased region" description="Basic and acidic residues" evidence="5">
    <location>
        <begin position="375"/>
        <end position="385"/>
    </location>
</feature>
<keyword evidence="2 6" id="KW-0812">Transmembrane</keyword>
<dbReference type="Proteomes" id="UP001500102">
    <property type="component" value="Unassembled WGS sequence"/>
</dbReference>